<evidence type="ECO:0000313" key="2">
    <source>
        <dbReference type="EMBL" id="OAD08372.1"/>
    </source>
</evidence>
<dbReference type="EMBL" id="AMYB01000001">
    <property type="protein sequence ID" value="OAD08372.1"/>
    <property type="molecule type" value="Genomic_DNA"/>
</dbReference>
<dbReference type="OrthoDB" id="5353557at2759"/>
<protein>
    <recommendedName>
        <fullName evidence="1">BTB domain-containing protein</fullName>
    </recommendedName>
</protein>
<gene>
    <name evidence="2" type="ORF">MUCCIDRAFT_105336</name>
</gene>
<name>A0A162TZQ7_MUCCL</name>
<feature type="domain" description="BTB" evidence="1">
    <location>
        <begin position="1140"/>
        <end position="1204"/>
    </location>
</feature>
<comment type="caution">
    <text evidence="2">The sequence shown here is derived from an EMBL/GenBank/DDBJ whole genome shotgun (WGS) entry which is preliminary data.</text>
</comment>
<dbReference type="SUPFAM" id="SSF54695">
    <property type="entry name" value="POZ domain"/>
    <property type="match status" value="1"/>
</dbReference>
<dbReference type="VEuPathDB" id="FungiDB:MUCCIDRAFT_105336"/>
<dbReference type="PROSITE" id="PS50097">
    <property type="entry name" value="BTB"/>
    <property type="match status" value="1"/>
</dbReference>
<dbReference type="InterPro" id="IPR011333">
    <property type="entry name" value="SKP1/BTB/POZ_sf"/>
</dbReference>
<evidence type="ECO:0000313" key="3">
    <source>
        <dbReference type="Proteomes" id="UP000077051"/>
    </source>
</evidence>
<dbReference type="InterPro" id="IPR000210">
    <property type="entry name" value="BTB/POZ_dom"/>
</dbReference>
<organism evidence="2 3">
    <name type="scientific">Mucor lusitanicus CBS 277.49</name>
    <dbReference type="NCBI Taxonomy" id="747725"/>
    <lineage>
        <taxon>Eukaryota</taxon>
        <taxon>Fungi</taxon>
        <taxon>Fungi incertae sedis</taxon>
        <taxon>Mucoromycota</taxon>
        <taxon>Mucoromycotina</taxon>
        <taxon>Mucoromycetes</taxon>
        <taxon>Mucorales</taxon>
        <taxon>Mucorineae</taxon>
        <taxon>Mucoraceae</taxon>
        <taxon>Mucor</taxon>
    </lineage>
</organism>
<dbReference type="Gene3D" id="3.30.710.10">
    <property type="entry name" value="Potassium Channel Kv1.1, Chain A"/>
    <property type="match status" value="1"/>
</dbReference>
<evidence type="ECO:0000259" key="1">
    <source>
        <dbReference type="PROSITE" id="PS50097"/>
    </source>
</evidence>
<dbReference type="STRING" id="747725.A0A162TZQ7"/>
<dbReference type="Proteomes" id="UP000077051">
    <property type="component" value="Unassembled WGS sequence"/>
</dbReference>
<keyword evidence="3" id="KW-1185">Reference proteome</keyword>
<dbReference type="SMART" id="SM00225">
    <property type="entry name" value="BTB"/>
    <property type="match status" value="1"/>
</dbReference>
<accession>A0A162TZQ7</accession>
<proteinExistence type="predicted"/>
<reference evidence="2 3" key="1">
    <citation type="submission" date="2015-06" db="EMBL/GenBank/DDBJ databases">
        <title>Expansion of signal transduction pathways in fungi by whole-genome duplication.</title>
        <authorList>
            <consortium name="DOE Joint Genome Institute"/>
            <person name="Corrochano L.M."/>
            <person name="Kuo A."/>
            <person name="Marcet-Houben M."/>
            <person name="Polaino S."/>
            <person name="Salamov A."/>
            <person name="Villalobos J.M."/>
            <person name="Alvarez M.I."/>
            <person name="Avalos J."/>
            <person name="Benito E.P."/>
            <person name="Benoit I."/>
            <person name="Burger G."/>
            <person name="Camino L.P."/>
            <person name="Canovas D."/>
            <person name="Cerda-Olmedo E."/>
            <person name="Cheng J.-F."/>
            <person name="Dominguez A."/>
            <person name="Elias M."/>
            <person name="Eslava A.P."/>
            <person name="Glaser F."/>
            <person name="Grimwood J."/>
            <person name="Gutierrez G."/>
            <person name="Heitman J."/>
            <person name="Henrissat B."/>
            <person name="Iturriaga E.A."/>
            <person name="Lang B.F."/>
            <person name="Lavin J.L."/>
            <person name="Lee S."/>
            <person name="Li W."/>
            <person name="Lindquist E."/>
            <person name="Lopez-Garcia S."/>
            <person name="Luque E.M."/>
            <person name="Marcos A.T."/>
            <person name="Martin J."/>
            <person name="Mccluskey K."/>
            <person name="Medina H.R."/>
            <person name="Miralles-Duran A."/>
            <person name="Miyazaki A."/>
            <person name="Munoz-Torres E."/>
            <person name="Oguiza J.A."/>
            <person name="Ohm R."/>
            <person name="Olmedo M."/>
            <person name="Orejas M."/>
            <person name="Ortiz-Castellanos L."/>
            <person name="Pisabarro A.G."/>
            <person name="Rodriguez-Romero J."/>
            <person name="Ruiz-Herrera J."/>
            <person name="Ruiz-Vazquez R."/>
            <person name="Sanz C."/>
            <person name="Schackwitz W."/>
            <person name="Schmutz J."/>
            <person name="Shahriari M."/>
            <person name="Shelest E."/>
            <person name="Silva-Franco F."/>
            <person name="Soanes D."/>
            <person name="Syed K."/>
            <person name="Tagua V.G."/>
            <person name="Talbot N.J."/>
            <person name="Thon M."/>
            <person name="De Vries R.P."/>
            <person name="Wiebenga A."/>
            <person name="Yadav J.S."/>
            <person name="Braun E.L."/>
            <person name="Baker S."/>
            <person name="Garre V."/>
            <person name="Horwitz B."/>
            <person name="Torres-Martinez S."/>
            <person name="Idnurm A."/>
            <person name="Herrera-Estrella A."/>
            <person name="Gabaldon T."/>
            <person name="Grigoriev I.V."/>
        </authorList>
    </citation>
    <scope>NUCLEOTIDE SEQUENCE [LARGE SCALE GENOMIC DNA]</scope>
    <source>
        <strain evidence="2 3">CBS 277.49</strain>
    </source>
</reference>
<sequence length="1350" mass="151217">MSKERPHRQDISLTSIYRAAQQPTASSSVRFFNQHLNKASTKEIDYTLRKLLSYVKHNNEQWPQKRLVRCLDCIYLHAIKPHVQERVSLPSFKACVRWTVAMLADTADMNNNNNDDPMSLQIQCATKFICGLLEDLAAAVATQPSPDAEAATTTIMAEIRHHHGVKSLLARTHDCPLPIRIYSVRALTSQIRCFAKDMIALNAYETLSQSLSNIPHLLHVLSLKPPVTDAAQQRSELDQCVMVCRLLESLFKYEVPSRPSPARQQFAASEAFHQLLSVWQAACHHDYASLVDDATPVGSSSSSSIKRQRVLVYSLTSIVQKCALTASGLIAEETSRAKWQPLLALCMQRWIRGTCCTMNKAIFTSAMLDQDKSIMKKLVQISLDILPVLKQHNYWLDYVDQAVCDLTNFFMAYVSQPILPEQASLVGTQSTLLHTNLCIDVEERGYQIDGAMLNQHQDLFVLLLESFIQHVQLATPSFVKMISGRVAWCLKSILTILLNANQLETSALRSRILKLIVFFLHYDDAIHSFATSSTNIASLVWGPTIDTAKQGLLTAVSLSKSQALTAEQSVAIYKAKRAFVSLAMISKHPRACERLVDCQVLQLVDVSLIPAGDIIEKTASLLSVYALFGQFVAALSRRTAFVRTKLRDECNLIPMIMKLLQEAVQLKEAKRDMTCTVSKDNNQDAIAKGWNHVIASCLMVISTFQYDEPSMRMWLSWDNTAATRPSTTHDDVSTKRDDYDMKMEEATVAIKQESMDPSDMAVLMEEYTVAANAPKRLSILPILLSVLFPWRNHTDSKVNFAEINTFLKADLQVILLASQLLDQLSVIPICGRQMIVDPTALYNLCSLMICLTAAYCPDQPECMFKLMTTTISSDANDTPTLLTMQDGDMVEKLAPLSTAEPVQEDAEMADTAILDNVHLDLDGQQEAVHRPQEPPTLCCAEHLRRAAVRILITHDNIQFTMLSDAFTSFFQPVLQHPVRGTSHEYWRRLVCDDLFEKKMGDFLSLFRFTETADNAIKLHEMAAIAVGYAAMGAPTELEWNQSLGLVSLDGCIVGSTQPFGIFCQMLVYELEYEEEAEEEEKDTPRADALLSMITPFRRHAAAQVLEALALEFEVVWKVETESIREHITLPQHMPLDQPAEMVTFVTDDATSTTPTISGNRQLLRARSPIFDALLSTDYAESVLAAIPLHDVTFHSLELFISVIHQLNDKAEMTTGGHLLVDKVLAPSTSWNDIVDLLLISDRFGSTVVKSLCEHWILEQVKHISSDAQSRFVCLEGMVGLYRQCCDPMERDGGIVSDTWPFATILREVLKTILQYMSESCQTASLIQMIKDKHVEELDVFCNGLACLLQK</sequence>